<keyword evidence="2" id="KW-1185">Reference proteome</keyword>
<comment type="caution">
    <text evidence="1">The sequence shown here is derived from an EMBL/GenBank/DDBJ whole genome shotgun (WGS) entry which is preliminary data.</text>
</comment>
<dbReference type="EMBL" id="JAVRES010000007">
    <property type="protein sequence ID" value="MDT0436553.1"/>
    <property type="molecule type" value="Genomic_DNA"/>
</dbReference>
<dbReference type="AlphaFoldDB" id="A0ABD5EPD5"/>
<proteinExistence type="predicted"/>
<protein>
    <submittedName>
        <fullName evidence="1">DUF2180 family protein</fullName>
    </submittedName>
</protein>
<evidence type="ECO:0000313" key="1">
    <source>
        <dbReference type="EMBL" id="MDT0436553.1"/>
    </source>
</evidence>
<accession>A0ABD5EPD5</accession>
<dbReference type="Proteomes" id="UP001183535">
    <property type="component" value="Unassembled WGS sequence"/>
</dbReference>
<sequence length="69" mass="7264">MKCYDCTQEVREGTVAIGVCSGCGLFTCQDHSDVVAVPVARLNGLGTSHRRAPARTVVCRTCRAAGTAH</sequence>
<dbReference type="RefSeq" id="WP_093825749.1">
    <property type="nucleotide sequence ID" value="NZ_JAVRES010000007.1"/>
</dbReference>
<dbReference type="InterPro" id="IPR017211">
    <property type="entry name" value="UCP037465_Znf"/>
</dbReference>
<name>A0ABD5EPD5_9ACTN</name>
<gene>
    <name evidence="1" type="ORF">RM877_17865</name>
</gene>
<organism evidence="1 2">
    <name type="scientific">Streptomyces doudnae</name>
    <dbReference type="NCBI Taxonomy" id="3075536"/>
    <lineage>
        <taxon>Bacteria</taxon>
        <taxon>Bacillati</taxon>
        <taxon>Actinomycetota</taxon>
        <taxon>Actinomycetes</taxon>
        <taxon>Kitasatosporales</taxon>
        <taxon>Streptomycetaceae</taxon>
        <taxon>Streptomyces</taxon>
    </lineage>
</organism>
<dbReference type="Pfam" id="PF09947">
    <property type="entry name" value="DUF2180"/>
    <property type="match status" value="1"/>
</dbReference>
<reference evidence="2" key="1">
    <citation type="submission" date="2023-07" db="EMBL/GenBank/DDBJ databases">
        <title>30 novel species of actinomycetes from the DSMZ collection.</title>
        <authorList>
            <person name="Nouioui I."/>
        </authorList>
    </citation>
    <scope>NUCLEOTIDE SEQUENCE [LARGE SCALE GENOMIC DNA]</scope>
    <source>
        <strain evidence="2">DSM 41981</strain>
    </source>
</reference>
<evidence type="ECO:0000313" key="2">
    <source>
        <dbReference type="Proteomes" id="UP001183535"/>
    </source>
</evidence>